<evidence type="ECO:0000313" key="2">
    <source>
        <dbReference type="Proteomes" id="UP001304300"/>
    </source>
</evidence>
<name>A0AAQ3QTI8_9BACT</name>
<dbReference type="Proteomes" id="UP001304300">
    <property type="component" value="Chromosome"/>
</dbReference>
<dbReference type="EMBL" id="CP136920">
    <property type="protein sequence ID" value="WOO39438.1"/>
    <property type="molecule type" value="Genomic_DNA"/>
</dbReference>
<reference evidence="1 2" key="1">
    <citation type="submission" date="2023-10" db="EMBL/GenBank/DDBJ databases">
        <title>Rubellicoccus peritrichatus gen. nov., sp. nov., isolated from an algae of coral reef tank.</title>
        <authorList>
            <person name="Luo J."/>
        </authorList>
    </citation>
    <scope>NUCLEOTIDE SEQUENCE [LARGE SCALE GENOMIC DNA]</scope>
    <source>
        <strain evidence="1 2">CR14</strain>
    </source>
</reference>
<gene>
    <name evidence="1" type="ORF">RZN69_12510</name>
</gene>
<accession>A0AAQ3QTI8</accession>
<proteinExistence type="predicted"/>
<organism evidence="1 2">
    <name type="scientific">Rubellicoccus peritrichatus</name>
    <dbReference type="NCBI Taxonomy" id="3080537"/>
    <lineage>
        <taxon>Bacteria</taxon>
        <taxon>Pseudomonadati</taxon>
        <taxon>Verrucomicrobiota</taxon>
        <taxon>Opitutia</taxon>
        <taxon>Puniceicoccales</taxon>
        <taxon>Cerasicoccaceae</taxon>
        <taxon>Rubellicoccus</taxon>
    </lineage>
</organism>
<keyword evidence="2" id="KW-1185">Reference proteome</keyword>
<dbReference type="KEGG" id="puo:RZN69_12510"/>
<sequence length="45" mass="5110">MKPIVGTEAHKAHIMRLGEDPRMKVKGDHLALFKVVLEMIPVEED</sequence>
<evidence type="ECO:0000313" key="1">
    <source>
        <dbReference type="EMBL" id="WOO39438.1"/>
    </source>
</evidence>
<dbReference type="AlphaFoldDB" id="A0AAQ3QTI8"/>
<protein>
    <submittedName>
        <fullName evidence="1">Uncharacterized protein</fullName>
    </submittedName>
</protein>
<dbReference type="RefSeq" id="WP_317831331.1">
    <property type="nucleotide sequence ID" value="NZ_CP136920.1"/>
</dbReference>